<gene>
    <name evidence="2" type="ORF">HMPREF0372_02135</name>
</gene>
<reference evidence="2 3" key="1">
    <citation type="submission" date="2011-08" db="EMBL/GenBank/DDBJ databases">
        <authorList>
            <person name="Weinstock G."/>
            <person name="Sodergren E."/>
            <person name="Clifton S."/>
            <person name="Fulton L."/>
            <person name="Fulton B."/>
            <person name="Courtney L."/>
            <person name="Fronick C."/>
            <person name="Harrison M."/>
            <person name="Strong C."/>
            <person name="Farmer C."/>
            <person name="Delahaunty K."/>
            <person name="Markovic C."/>
            <person name="Hall O."/>
            <person name="Minx P."/>
            <person name="Tomlinson C."/>
            <person name="Mitreva M."/>
            <person name="Hou S."/>
            <person name="Chen J."/>
            <person name="Wollam A."/>
            <person name="Pepin K.H."/>
            <person name="Johnson M."/>
            <person name="Bhonagiri V."/>
            <person name="Zhang X."/>
            <person name="Suruliraj S."/>
            <person name="Warren W."/>
            <person name="Chinwalla A."/>
            <person name="Mardis E.R."/>
            <person name="Wilson R.K."/>
        </authorList>
    </citation>
    <scope>NUCLEOTIDE SEQUENCE [LARGE SCALE GENOMIC DNA]</scope>
    <source>
        <strain evidence="2 3">ATCC 29863</strain>
    </source>
</reference>
<dbReference type="Proteomes" id="UP000004459">
    <property type="component" value="Unassembled WGS sequence"/>
</dbReference>
<comment type="caution">
    <text evidence="2">The sequence shown here is derived from an EMBL/GenBank/DDBJ whole genome shotgun (WGS) entry which is preliminary data.</text>
</comment>
<dbReference type="HOGENOM" id="CLU_3054910_0_0_9"/>
<dbReference type="EMBL" id="AGCK01000172">
    <property type="protein sequence ID" value="EHM49192.1"/>
    <property type="molecule type" value="Genomic_DNA"/>
</dbReference>
<dbReference type="AlphaFoldDB" id="G9YRI7"/>
<name>G9YRI7_FLAPL</name>
<organism evidence="2 3">
    <name type="scientific">Flavonifractor plautii ATCC 29863</name>
    <dbReference type="NCBI Taxonomy" id="411475"/>
    <lineage>
        <taxon>Bacteria</taxon>
        <taxon>Bacillati</taxon>
        <taxon>Bacillota</taxon>
        <taxon>Clostridia</taxon>
        <taxon>Eubacteriales</taxon>
        <taxon>Oscillospiraceae</taxon>
        <taxon>Flavonifractor</taxon>
    </lineage>
</organism>
<proteinExistence type="predicted"/>
<evidence type="ECO:0000313" key="3">
    <source>
        <dbReference type="Proteomes" id="UP000004459"/>
    </source>
</evidence>
<accession>G9YRI7</accession>
<sequence length="54" mass="5861">MLSSPGGGQRRFDLAAGTVRLPPFYPMRDRGQKRGLPGRNGKNRLRAPPVSQAA</sequence>
<evidence type="ECO:0000313" key="2">
    <source>
        <dbReference type="EMBL" id="EHM49192.1"/>
    </source>
</evidence>
<feature type="region of interest" description="Disordered" evidence="1">
    <location>
        <begin position="23"/>
        <end position="54"/>
    </location>
</feature>
<feature type="non-terminal residue" evidence="2">
    <location>
        <position position="54"/>
    </location>
</feature>
<protein>
    <submittedName>
        <fullName evidence="2">Uncharacterized protein</fullName>
    </submittedName>
</protein>
<evidence type="ECO:0000256" key="1">
    <source>
        <dbReference type="SAM" id="MobiDB-lite"/>
    </source>
</evidence>